<keyword evidence="2" id="KW-1185">Reference proteome</keyword>
<accession>A0ACA9QWP3</accession>
<dbReference type="Proteomes" id="UP000789525">
    <property type="component" value="Unassembled WGS sequence"/>
</dbReference>
<feature type="non-terminal residue" evidence="1">
    <location>
        <position position="1"/>
    </location>
</feature>
<reference evidence="1" key="1">
    <citation type="submission" date="2021-06" db="EMBL/GenBank/DDBJ databases">
        <authorList>
            <person name="Kallberg Y."/>
            <person name="Tangrot J."/>
            <person name="Rosling A."/>
        </authorList>
    </citation>
    <scope>NUCLEOTIDE SEQUENCE</scope>
    <source>
        <strain evidence="1">CL356</strain>
    </source>
</reference>
<protein>
    <submittedName>
        <fullName evidence="1">3155_t:CDS:1</fullName>
    </submittedName>
</protein>
<gene>
    <name evidence="1" type="ORF">ACOLOM_LOCUS13548</name>
</gene>
<name>A0ACA9QWP3_9GLOM</name>
<organism evidence="1 2">
    <name type="scientific">Acaulospora colombiana</name>
    <dbReference type="NCBI Taxonomy" id="27376"/>
    <lineage>
        <taxon>Eukaryota</taxon>
        <taxon>Fungi</taxon>
        <taxon>Fungi incertae sedis</taxon>
        <taxon>Mucoromycota</taxon>
        <taxon>Glomeromycotina</taxon>
        <taxon>Glomeromycetes</taxon>
        <taxon>Diversisporales</taxon>
        <taxon>Acaulosporaceae</taxon>
        <taxon>Acaulospora</taxon>
    </lineage>
</organism>
<dbReference type="EMBL" id="CAJVPT010062814">
    <property type="protein sequence ID" value="CAG8767588.1"/>
    <property type="molecule type" value="Genomic_DNA"/>
</dbReference>
<feature type="non-terminal residue" evidence="1">
    <location>
        <position position="227"/>
    </location>
</feature>
<comment type="caution">
    <text evidence="1">The sequence shown here is derived from an EMBL/GenBank/DDBJ whole genome shotgun (WGS) entry which is preliminary data.</text>
</comment>
<sequence length="227" mass="25552">SHPSSLHPLTKSHNPIWTDPDDETLRISIASDKRLRKLREDASEDVILGNEYEKRLRKQLETIVPVPKWAVSARRKRRREEMEEPDDHRVVIDNLVNSTAGIIDTARSDLPKGTIDIERLRDANQSSKTEGDVKAIMFHPSPVVSVMLAAGGDRRLKLFTIDGHTNPLLQTVHIPSLPISSAIYHPSGSHIVLTGQRPFFFKYDLQSGACIKSPRGFWGSFVNHPDN</sequence>
<evidence type="ECO:0000313" key="1">
    <source>
        <dbReference type="EMBL" id="CAG8767588.1"/>
    </source>
</evidence>
<proteinExistence type="predicted"/>
<evidence type="ECO:0000313" key="2">
    <source>
        <dbReference type="Proteomes" id="UP000789525"/>
    </source>
</evidence>